<evidence type="ECO:0000313" key="4">
    <source>
        <dbReference type="EMBL" id="AOO12039.1"/>
    </source>
</evidence>
<evidence type="ECO:0000256" key="1">
    <source>
        <dbReference type="SAM" id="Coils"/>
    </source>
</evidence>
<evidence type="ECO:0000313" key="5">
    <source>
        <dbReference type="EMBL" id="AOO12275.1"/>
    </source>
</evidence>
<dbReference type="Proteomes" id="UP000226130">
    <property type="component" value="Segment"/>
</dbReference>
<dbReference type="EMBL" id="KX349291">
    <property type="protein sequence ID" value="AOO11574.1"/>
    <property type="molecule type" value="Genomic_DNA"/>
</dbReference>
<reference evidence="7 8" key="1">
    <citation type="journal article" date="2016" name="Environ. Microbiol.">
        <title>Genomic diversification of marine cyanophages into stable ecotypes.</title>
        <authorList>
            <person name="Marston M.F."/>
            <person name="Martiny J.B."/>
        </authorList>
    </citation>
    <scope>NUCLEOTIDE SEQUENCE [LARGE SCALE GENOMIC DNA]</scope>
    <source>
        <strain evidence="3">ES_42_0910</strain>
        <strain evidence="4">Np_20_0711</strain>
        <strain evidence="5">Np_42_0711</strain>
        <strain evidence="6">Sn_13_0910</strain>
    </source>
</reference>
<evidence type="ECO:0000313" key="7">
    <source>
        <dbReference type="Proteomes" id="UP000221709"/>
    </source>
</evidence>
<sequence>MIKVEGHENLYRDPNTGAIVSNEKPPTKVLHTAINDINTLKAELSEIKQLLKEIARNGNS</sequence>
<keyword evidence="7" id="KW-1185">Reference proteome</keyword>
<dbReference type="EMBL" id="KX349294">
    <property type="protein sequence ID" value="AOO12275.1"/>
    <property type="molecule type" value="Genomic_DNA"/>
</dbReference>
<proteinExistence type="predicted"/>
<dbReference type="EMBL" id="KX349296">
    <property type="protein sequence ID" value="AOO12740.1"/>
    <property type="molecule type" value="Genomic_DNA"/>
</dbReference>
<keyword evidence="1" id="KW-0175">Coiled coil</keyword>
<dbReference type="Proteomes" id="UP000225178">
    <property type="component" value="Segment"/>
</dbReference>
<evidence type="ECO:0000256" key="2">
    <source>
        <dbReference type="SAM" id="MobiDB-lite"/>
    </source>
</evidence>
<dbReference type="EMBL" id="KX349293">
    <property type="protein sequence ID" value="AOO12039.1"/>
    <property type="molecule type" value="Genomic_DNA"/>
</dbReference>
<evidence type="ECO:0000313" key="6">
    <source>
        <dbReference type="EMBL" id="AOO12740.1"/>
    </source>
</evidence>
<dbReference type="Proteomes" id="UP000223571">
    <property type="component" value="Segment"/>
</dbReference>
<feature type="region of interest" description="Disordered" evidence="2">
    <location>
        <begin position="1"/>
        <end position="23"/>
    </location>
</feature>
<dbReference type="Proteomes" id="UP000221709">
    <property type="component" value="Segment"/>
</dbReference>
<feature type="compositionally biased region" description="Basic and acidic residues" evidence="2">
    <location>
        <begin position="1"/>
        <end position="11"/>
    </location>
</feature>
<evidence type="ECO:0000313" key="3">
    <source>
        <dbReference type="EMBL" id="AOO11574.1"/>
    </source>
</evidence>
<evidence type="ECO:0000313" key="8">
    <source>
        <dbReference type="Proteomes" id="UP000223571"/>
    </source>
</evidence>
<protein>
    <submittedName>
        <fullName evidence="5">Uncharacterized protein</fullName>
    </submittedName>
</protein>
<feature type="coiled-coil region" evidence="1">
    <location>
        <begin position="30"/>
        <end position="57"/>
    </location>
</feature>
<accession>A0A1D7SF45</accession>
<name>A0A1D7SF45_9CAUD</name>
<organism evidence="5 7">
    <name type="scientific">Cyanophage S-RIM44</name>
    <dbReference type="NCBI Taxonomy" id="1278485"/>
    <lineage>
        <taxon>Viruses</taxon>
        <taxon>Duplodnaviria</taxon>
        <taxon>Heunggongvirae</taxon>
        <taxon>Uroviricota</taxon>
        <taxon>Caudoviricetes</taxon>
        <taxon>Pantevenvirales</taxon>
        <taxon>Kyanoviridae</taxon>
        <taxon>Vellamovirus</taxon>
        <taxon>Vellamovirus rhodeisland44</taxon>
    </lineage>
</organism>
<gene>
    <name evidence="3" type="ORF">ES420910_093</name>
    <name evidence="4" type="ORF">Np200711_093</name>
    <name evidence="5" type="ORF">Np420711_093</name>
    <name evidence="6" type="ORF">Sn130910_093</name>
</gene>